<keyword evidence="13" id="KW-1185">Reference proteome</keyword>
<proteinExistence type="inferred from homology"/>
<comment type="subcellular location">
    <subcellularLocation>
        <location evidence="1">Membrane</location>
        <topology evidence="1">Multi-pass membrane protein</topology>
    </subcellularLocation>
</comment>
<dbReference type="GO" id="GO:0051560">
    <property type="term" value="P:mitochondrial calcium ion homeostasis"/>
    <property type="evidence" value="ECO:0007669"/>
    <property type="project" value="InterPro"/>
</dbReference>
<dbReference type="GO" id="GO:0015292">
    <property type="term" value="F:uniporter activity"/>
    <property type="evidence" value="ECO:0007669"/>
    <property type="project" value="TreeGrafter"/>
</dbReference>
<organism evidence="12 13">
    <name type="scientific">Thlaspi arvense</name>
    <name type="common">Field penny-cress</name>
    <dbReference type="NCBI Taxonomy" id="13288"/>
    <lineage>
        <taxon>Eukaryota</taxon>
        <taxon>Viridiplantae</taxon>
        <taxon>Streptophyta</taxon>
        <taxon>Embryophyta</taxon>
        <taxon>Tracheophyta</taxon>
        <taxon>Spermatophyta</taxon>
        <taxon>Magnoliopsida</taxon>
        <taxon>eudicotyledons</taxon>
        <taxon>Gunneridae</taxon>
        <taxon>Pentapetalae</taxon>
        <taxon>rosids</taxon>
        <taxon>malvids</taxon>
        <taxon>Brassicales</taxon>
        <taxon>Brassicaceae</taxon>
        <taxon>Thlaspideae</taxon>
        <taxon>Thlaspi</taxon>
    </lineage>
</organism>
<protein>
    <recommendedName>
        <fullName evidence="11">Calcium uniporter protein C-terminal domain-containing protein</fullName>
    </recommendedName>
</protein>
<dbReference type="Proteomes" id="UP000836841">
    <property type="component" value="Chromosome 7"/>
</dbReference>
<evidence type="ECO:0000256" key="6">
    <source>
        <dbReference type="ARBA" id="ARBA00022837"/>
    </source>
</evidence>
<dbReference type="InterPro" id="IPR039055">
    <property type="entry name" value="MCU_fam"/>
</dbReference>
<dbReference type="GO" id="GO:0005262">
    <property type="term" value="F:calcium channel activity"/>
    <property type="evidence" value="ECO:0007669"/>
    <property type="project" value="TreeGrafter"/>
</dbReference>
<evidence type="ECO:0000256" key="1">
    <source>
        <dbReference type="ARBA" id="ARBA00004141"/>
    </source>
</evidence>
<dbReference type="GO" id="GO:0036444">
    <property type="term" value="P:calcium import into the mitochondrion"/>
    <property type="evidence" value="ECO:0007669"/>
    <property type="project" value="TreeGrafter"/>
</dbReference>
<dbReference type="InterPro" id="IPR006769">
    <property type="entry name" value="MCU_C"/>
</dbReference>
<evidence type="ECO:0000256" key="3">
    <source>
        <dbReference type="ARBA" id="ARBA00022448"/>
    </source>
</evidence>
<reference evidence="12 13" key="1">
    <citation type="submission" date="2022-03" db="EMBL/GenBank/DDBJ databases">
        <authorList>
            <person name="Nunn A."/>
            <person name="Chopra R."/>
            <person name="Nunn A."/>
            <person name="Contreras Garrido A."/>
        </authorList>
    </citation>
    <scope>NUCLEOTIDE SEQUENCE [LARGE SCALE GENOMIC DNA]</scope>
</reference>
<dbReference type="PANTHER" id="PTHR13462:SF31">
    <property type="entry name" value="CALCIUM UNIPORTER PROTEIN 1, MITOCHONDRIAL"/>
    <property type="match status" value="1"/>
</dbReference>
<keyword evidence="3" id="KW-0813">Transport</keyword>
<comment type="similarity">
    <text evidence="2">Belongs to the MCU (TC 1.A.77) family.</text>
</comment>
<keyword evidence="4" id="KW-0109">Calcium transport</keyword>
<evidence type="ECO:0000256" key="9">
    <source>
        <dbReference type="ARBA" id="ARBA00023136"/>
    </source>
</evidence>
<accession>A0AAU9SY72</accession>
<dbReference type="Pfam" id="PF04678">
    <property type="entry name" value="MCU"/>
    <property type="match status" value="1"/>
</dbReference>
<feature type="domain" description="Calcium uniporter protein C-terminal" evidence="11">
    <location>
        <begin position="231"/>
        <end position="389"/>
    </location>
</feature>
<evidence type="ECO:0000256" key="5">
    <source>
        <dbReference type="ARBA" id="ARBA00022692"/>
    </source>
</evidence>
<keyword evidence="6" id="KW-0106">Calcium</keyword>
<dbReference type="GO" id="GO:1990246">
    <property type="term" value="C:uniplex complex"/>
    <property type="evidence" value="ECO:0007669"/>
    <property type="project" value="TreeGrafter"/>
</dbReference>
<dbReference type="EMBL" id="OU466863">
    <property type="protein sequence ID" value="CAH2076363.1"/>
    <property type="molecule type" value="Genomic_DNA"/>
</dbReference>
<keyword evidence="9 10" id="KW-0472">Membrane</keyword>
<evidence type="ECO:0000313" key="12">
    <source>
        <dbReference type="EMBL" id="CAH2076363.1"/>
    </source>
</evidence>
<evidence type="ECO:0000256" key="4">
    <source>
        <dbReference type="ARBA" id="ARBA00022568"/>
    </source>
</evidence>
<gene>
    <name evidence="12" type="ORF">TAV2_LOCUS24229</name>
</gene>
<evidence type="ECO:0000256" key="7">
    <source>
        <dbReference type="ARBA" id="ARBA00022989"/>
    </source>
</evidence>
<keyword evidence="7 10" id="KW-1133">Transmembrane helix</keyword>
<sequence>MTNLTVMEAPQAITNIDPTTWTEVSYPISLEVFTKRQRVLKCSIEFTISLGISILIYLFLLYFDLAMAMGKLFSQRLFSISKMASQGLMNCRISSSSLAVRTRVPRDPGEATVDPEPDDMATSRRFLHKIAVNWMGATTPKMPIRESLMEKLREMDMNKDRIRLDGLSPPTKSAAETETETLGLTVQDAKKLLRAAQIEVVKTKLMETGKSWILYSDFVRLCSDSSSDPAQGSWIAKMLDDSGNVIVLGNSVCLRPDQVTKSIEGLLPLPQIRNPNDPRRKELKELEAIKTVIDEKAHSLVRRELWAGLGYLIIQTTVFMRLTFWELTWDVMEPICFYVTSVYFMACYAFFLRTSKEPSFEGFYQSRFEAKQRKLMRSQDFDVGRYDELKKLFHPKPSAAVSKILGTLTY</sequence>
<evidence type="ECO:0000259" key="11">
    <source>
        <dbReference type="Pfam" id="PF04678"/>
    </source>
</evidence>
<keyword evidence="8" id="KW-0406">Ion transport</keyword>
<keyword evidence="5 10" id="KW-0812">Transmembrane</keyword>
<evidence type="ECO:0000256" key="2">
    <source>
        <dbReference type="ARBA" id="ARBA00005653"/>
    </source>
</evidence>
<evidence type="ECO:0000256" key="10">
    <source>
        <dbReference type="SAM" id="Phobius"/>
    </source>
</evidence>
<feature type="transmembrane region" description="Helical" evidence="10">
    <location>
        <begin position="48"/>
        <end position="73"/>
    </location>
</feature>
<dbReference type="AlphaFoldDB" id="A0AAU9SY72"/>
<name>A0AAU9SY72_THLAR</name>
<dbReference type="PANTHER" id="PTHR13462">
    <property type="entry name" value="CALCIUM UNIPORTER PROTEIN, MITOCHONDRIAL"/>
    <property type="match status" value="1"/>
</dbReference>
<evidence type="ECO:0000313" key="13">
    <source>
        <dbReference type="Proteomes" id="UP000836841"/>
    </source>
</evidence>
<evidence type="ECO:0000256" key="8">
    <source>
        <dbReference type="ARBA" id="ARBA00023065"/>
    </source>
</evidence>